<name>A0A919B5P7_9ACTN</name>
<dbReference type="InterPro" id="IPR016181">
    <property type="entry name" value="Acyl_CoA_acyltransferase"/>
</dbReference>
<sequence>MTSTVQFRVARTPAERADVLRLRDAVYVRDQGRLADAADTAATFDRFDPHADYVLAYAGDEAIGTVKVVPDSDAGLPCEDMVDLGPLRTAGNRLTEFGHLMTLPEVRGRKVGMALMREALVHSVSVHGATHVLGDFFADEEAGGLRGFYLEIGFTAVQEPYRDTRFQGAPLSVVGVLDVRAAAARARTAAGADVPLLQYFFHDYAAYADRTAVQAKGHEVAHAPSGTR</sequence>
<dbReference type="SUPFAM" id="SSF55729">
    <property type="entry name" value="Acyl-CoA N-acyltransferases (Nat)"/>
    <property type="match status" value="1"/>
</dbReference>
<feature type="domain" description="N-acetyltransferase" evidence="1">
    <location>
        <begin position="5"/>
        <end position="180"/>
    </location>
</feature>
<evidence type="ECO:0000313" key="3">
    <source>
        <dbReference type="Proteomes" id="UP000638313"/>
    </source>
</evidence>
<dbReference type="GO" id="GO:0016747">
    <property type="term" value="F:acyltransferase activity, transferring groups other than amino-acyl groups"/>
    <property type="evidence" value="ECO:0007669"/>
    <property type="project" value="InterPro"/>
</dbReference>
<dbReference type="Proteomes" id="UP000638313">
    <property type="component" value="Unassembled WGS sequence"/>
</dbReference>
<dbReference type="RefSeq" id="WP_190130768.1">
    <property type="nucleotide sequence ID" value="NZ_BNBD01000007.1"/>
</dbReference>
<comment type="caution">
    <text evidence="2">The sequence shown here is derived from an EMBL/GenBank/DDBJ whole genome shotgun (WGS) entry which is preliminary data.</text>
</comment>
<dbReference type="InterPro" id="IPR000182">
    <property type="entry name" value="GNAT_dom"/>
</dbReference>
<gene>
    <name evidence="2" type="ORF">GCM10010218_37330</name>
</gene>
<proteinExistence type="predicted"/>
<keyword evidence="3" id="KW-1185">Reference proteome</keyword>
<evidence type="ECO:0000259" key="1">
    <source>
        <dbReference type="PROSITE" id="PS51186"/>
    </source>
</evidence>
<dbReference type="Gene3D" id="3.40.630.30">
    <property type="match status" value="1"/>
</dbReference>
<reference evidence="2" key="1">
    <citation type="journal article" date="2014" name="Int. J. Syst. Evol. Microbiol.">
        <title>Complete genome sequence of Corynebacterium casei LMG S-19264T (=DSM 44701T), isolated from a smear-ripened cheese.</title>
        <authorList>
            <consortium name="US DOE Joint Genome Institute (JGI-PGF)"/>
            <person name="Walter F."/>
            <person name="Albersmeier A."/>
            <person name="Kalinowski J."/>
            <person name="Ruckert C."/>
        </authorList>
    </citation>
    <scope>NUCLEOTIDE SEQUENCE</scope>
    <source>
        <strain evidence="2">JCM 4059</strain>
    </source>
</reference>
<accession>A0A919B5P7</accession>
<dbReference type="Pfam" id="PF21926">
    <property type="entry name" value="FeeM"/>
    <property type="match status" value="1"/>
</dbReference>
<dbReference type="AlphaFoldDB" id="A0A919B5P7"/>
<evidence type="ECO:0000313" key="2">
    <source>
        <dbReference type="EMBL" id="GHF52403.1"/>
    </source>
</evidence>
<dbReference type="PROSITE" id="PS51186">
    <property type="entry name" value="GNAT"/>
    <property type="match status" value="1"/>
</dbReference>
<dbReference type="EMBL" id="BNBD01000007">
    <property type="protein sequence ID" value="GHF52403.1"/>
    <property type="molecule type" value="Genomic_DNA"/>
</dbReference>
<protein>
    <recommendedName>
        <fullName evidence="1">N-acetyltransferase domain-containing protein</fullName>
    </recommendedName>
</protein>
<reference evidence="2" key="2">
    <citation type="submission" date="2020-09" db="EMBL/GenBank/DDBJ databases">
        <authorList>
            <person name="Sun Q."/>
            <person name="Ohkuma M."/>
        </authorList>
    </citation>
    <scope>NUCLEOTIDE SEQUENCE</scope>
    <source>
        <strain evidence="2">JCM 4059</strain>
    </source>
</reference>
<dbReference type="InterPro" id="IPR054597">
    <property type="entry name" value="FeeM_cat"/>
</dbReference>
<organism evidence="2 3">
    <name type="scientific">Streptomyces mashuensis</name>
    <dbReference type="NCBI Taxonomy" id="33904"/>
    <lineage>
        <taxon>Bacteria</taxon>
        <taxon>Bacillati</taxon>
        <taxon>Actinomycetota</taxon>
        <taxon>Actinomycetes</taxon>
        <taxon>Kitasatosporales</taxon>
        <taxon>Streptomycetaceae</taxon>
        <taxon>Streptomyces</taxon>
    </lineage>
</organism>